<feature type="chain" id="PRO_5043460512" evidence="2">
    <location>
        <begin position="29"/>
        <end position="211"/>
    </location>
</feature>
<dbReference type="SUPFAM" id="SSF50386">
    <property type="entry name" value="STI-like"/>
    <property type="match status" value="1"/>
</dbReference>
<keyword evidence="4" id="KW-1185">Reference proteome</keyword>
<gene>
    <name evidence="3" type="ORF">OLC1_LOCUS20391</name>
</gene>
<dbReference type="GO" id="GO:0004866">
    <property type="term" value="F:endopeptidase inhibitor activity"/>
    <property type="evidence" value="ECO:0007669"/>
    <property type="project" value="InterPro"/>
</dbReference>
<comment type="similarity">
    <text evidence="1">Belongs to the protease inhibitor I3 (leguminous Kunitz-type inhibitor) family.</text>
</comment>
<evidence type="ECO:0000313" key="3">
    <source>
        <dbReference type="EMBL" id="CAI9113361.1"/>
    </source>
</evidence>
<dbReference type="CDD" id="cd23375">
    <property type="entry name" value="beta-trefoil_STI_VvMLP-like"/>
    <property type="match status" value="1"/>
</dbReference>
<organism evidence="3 4">
    <name type="scientific">Oldenlandia corymbosa var. corymbosa</name>
    <dbReference type="NCBI Taxonomy" id="529605"/>
    <lineage>
        <taxon>Eukaryota</taxon>
        <taxon>Viridiplantae</taxon>
        <taxon>Streptophyta</taxon>
        <taxon>Embryophyta</taxon>
        <taxon>Tracheophyta</taxon>
        <taxon>Spermatophyta</taxon>
        <taxon>Magnoliopsida</taxon>
        <taxon>eudicotyledons</taxon>
        <taxon>Gunneridae</taxon>
        <taxon>Pentapetalae</taxon>
        <taxon>asterids</taxon>
        <taxon>lamiids</taxon>
        <taxon>Gentianales</taxon>
        <taxon>Rubiaceae</taxon>
        <taxon>Rubioideae</taxon>
        <taxon>Spermacoceae</taxon>
        <taxon>Hedyotis-Oldenlandia complex</taxon>
        <taxon>Oldenlandia</taxon>
    </lineage>
</organism>
<reference evidence="3" key="1">
    <citation type="submission" date="2023-03" db="EMBL/GenBank/DDBJ databases">
        <authorList>
            <person name="Julca I."/>
        </authorList>
    </citation>
    <scope>NUCLEOTIDE SEQUENCE</scope>
</reference>
<dbReference type="AlphaFoldDB" id="A0AAV1DZJ5"/>
<name>A0AAV1DZJ5_OLDCO</name>
<dbReference type="PANTHER" id="PTHR33107:SF5">
    <property type="entry name" value="KUNITZ TRYPSIN INHIBITOR 5"/>
    <property type="match status" value="1"/>
</dbReference>
<protein>
    <submittedName>
        <fullName evidence="3">OLC1v1013946C1</fullName>
    </submittedName>
</protein>
<dbReference type="EMBL" id="OX459124">
    <property type="protein sequence ID" value="CAI9113361.1"/>
    <property type="molecule type" value="Genomic_DNA"/>
</dbReference>
<proteinExistence type="inferred from homology"/>
<dbReference type="InterPro" id="IPR002160">
    <property type="entry name" value="Prot_inh_Kunz-lg"/>
</dbReference>
<dbReference type="Gene3D" id="2.80.10.50">
    <property type="match status" value="1"/>
</dbReference>
<dbReference type="SMART" id="SM00452">
    <property type="entry name" value="STI"/>
    <property type="match status" value="1"/>
</dbReference>
<feature type="signal peptide" evidence="2">
    <location>
        <begin position="1"/>
        <end position="28"/>
    </location>
</feature>
<accession>A0AAV1DZJ5</accession>
<dbReference type="InterPro" id="IPR011065">
    <property type="entry name" value="Kunitz_inhibitor_STI-like_sf"/>
</dbReference>
<keyword evidence="2" id="KW-0732">Signal</keyword>
<dbReference type="Pfam" id="PF00197">
    <property type="entry name" value="Kunitz_legume"/>
    <property type="match status" value="1"/>
</dbReference>
<evidence type="ECO:0000256" key="2">
    <source>
        <dbReference type="SAM" id="SignalP"/>
    </source>
</evidence>
<sequence>MNNKLLFATSFLAFIIFHTNLIFSSATSAPPAVRDVRGRELRGGIGYAITYTILPAITSSPDLAGVFLSKDCPPQVIQDNVQESAEFKNGTPLLITGLDLKKSIIRTSSDVNIRFFGDNNCSSSLVWKLQDMDPLTGNYYVGVGGVIGNPGPQTVNNWFKIEKTKVGYKLRFCPSVCKTCKVMCKDIGIVKDQNGKRRLALSDIPFEVIFG</sequence>
<dbReference type="Proteomes" id="UP001161247">
    <property type="component" value="Chromosome 7"/>
</dbReference>
<dbReference type="PANTHER" id="PTHR33107">
    <property type="entry name" value="KUNITZ TRYPSIN INHIBITOR 2"/>
    <property type="match status" value="1"/>
</dbReference>
<evidence type="ECO:0000313" key="4">
    <source>
        <dbReference type="Proteomes" id="UP001161247"/>
    </source>
</evidence>
<evidence type="ECO:0000256" key="1">
    <source>
        <dbReference type="ARBA" id="ARBA00005440"/>
    </source>
</evidence>